<evidence type="ECO:0000313" key="2">
    <source>
        <dbReference type="EMBL" id="DAF57186.1"/>
    </source>
</evidence>
<dbReference type="Pfam" id="PF04865">
    <property type="entry name" value="Baseplate_J"/>
    <property type="match status" value="1"/>
</dbReference>
<proteinExistence type="predicted"/>
<organism evidence="2">
    <name type="scientific">Myoviridae sp. ct5ra14</name>
    <dbReference type="NCBI Taxonomy" id="2827659"/>
    <lineage>
        <taxon>Viruses</taxon>
        <taxon>Duplodnaviria</taxon>
        <taxon>Heunggongvirae</taxon>
        <taxon>Uroviricota</taxon>
        <taxon>Caudoviricetes</taxon>
    </lineage>
</organism>
<feature type="domain" description="Baseplate protein J-like barrel" evidence="1">
    <location>
        <begin position="106"/>
        <end position="184"/>
    </location>
</feature>
<accession>A0A8S5T339</accession>
<dbReference type="EMBL" id="BK032730">
    <property type="protein sequence ID" value="DAF57186.1"/>
    <property type="molecule type" value="Genomic_DNA"/>
</dbReference>
<reference evidence="2" key="1">
    <citation type="journal article" date="2021" name="Proc. Natl. Acad. Sci. U.S.A.">
        <title>A Catalog of Tens of Thousands of Viruses from Human Metagenomes Reveals Hidden Associations with Chronic Diseases.</title>
        <authorList>
            <person name="Tisza M.J."/>
            <person name="Buck C.B."/>
        </authorList>
    </citation>
    <scope>NUCLEOTIDE SEQUENCE</scope>
    <source>
        <strain evidence="2">Ct5ra14</strain>
    </source>
</reference>
<evidence type="ECO:0000259" key="1">
    <source>
        <dbReference type="Pfam" id="PF04865"/>
    </source>
</evidence>
<name>A0A8S5T339_9CAUD</name>
<protein>
    <submittedName>
        <fullName evidence="2">Baseplate wedge protein</fullName>
    </submittedName>
</protein>
<sequence>MAQIIFNPLVGVELPSTQEIRSDLGTRIQQAFQTSPTDALLNIEPSSPMGQVLDLIVAEIEAKNSEILFLSNMVNPDLATGKFLDALAALYGLDRKISEPTVVNCVLTGLKGTVIPYGAIAQDALGNQYRHSAAAGARIGDTGSVTTTFTAIEHGPLEVAAGAVNRIVTTIAGWDTINNPSAGVVGRYEETDAELRNRMVESYAVNATGYVEAIEANLAALEGVLDVRVLENPTNAVITQFGVSINPHSILVAIVGGEDEQIAQTIYQRKDAGCGTTGTYQVSFTDSRFYNATYVYNIVRPQNQALKVKIEFFATSMNPTEKNNVIQAVINDVLGQGANDRVSLASTVYASRFYAAIQSATEVPVASIQVALGSGAFGSSVQIPANVEPTIQESDVSLVFQTGG</sequence>
<dbReference type="InterPro" id="IPR006949">
    <property type="entry name" value="Barrel_Baseplate_J-like"/>
</dbReference>